<dbReference type="EC" id="1.13.11.20" evidence="2 8"/>
<dbReference type="PANTHER" id="PTHR12918">
    <property type="entry name" value="CYSTEINE DIOXYGENASE"/>
    <property type="match status" value="1"/>
</dbReference>
<feature type="non-terminal residue" evidence="9">
    <location>
        <position position="1"/>
    </location>
</feature>
<comment type="cofactor">
    <cofactor evidence="8">
        <name>Fe cation</name>
        <dbReference type="ChEBI" id="CHEBI:24875"/>
    </cofactor>
    <text evidence="8">Binds 1 Fe cation per subunit.</text>
</comment>
<evidence type="ECO:0000256" key="4">
    <source>
        <dbReference type="ARBA" id="ARBA00022964"/>
    </source>
</evidence>
<keyword evidence="5 8" id="KW-0560">Oxidoreductase</keyword>
<organism evidence="9 10">
    <name type="scientific">Coemansia biformis</name>
    <dbReference type="NCBI Taxonomy" id="1286918"/>
    <lineage>
        <taxon>Eukaryota</taxon>
        <taxon>Fungi</taxon>
        <taxon>Fungi incertae sedis</taxon>
        <taxon>Zoopagomycota</taxon>
        <taxon>Kickxellomycotina</taxon>
        <taxon>Kickxellomycetes</taxon>
        <taxon>Kickxellales</taxon>
        <taxon>Kickxellaceae</taxon>
        <taxon>Coemansia</taxon>
    </lineage>
</organism>
<evidence type="ECO:0000256" key="5">
    <source>
        <dbReference type="ARBA" id="ARBA00023002"/>
    </source>
</evidence>
<dbReference type="OrthoDB" id="5588606at2759"/>
<evidence type="ECO:0000313" key="10">
    <source>
        <dbReference type="Proteomes" id="UP001143981"/>
    </source>
</evidence>
<evidence type="ECO:0000313" key="9">
    <source>
        <dbReference type="EMBL" id="KAJ1721758.1"/>
    </source>
</evidence>
<evidence type="ECO:0000256" key="7">
    <source>
        <dbReference type="PIRSR" id="PIRSR610300-50"/>
    </source>
</evidence>
<dbReference type="GO" id="GO:0008198">
    <property type="term" value="F:ferrous iron binding"/>
    <property type="evidence" value="ECO:0007669"/>
    <property type="project" value="TreeGrafter"/>
</dbReference>
<dbReference type="EMBL" id="JANBOI010002453">
    <property type="protein sequence ID" value="KAJ1721758.1"/>
    <property type="molecule type" value="Genomic_DNA"/>
</dbReference>
<dbReference type="GO" id="GO:0019448">
    <property type="term" value="P:L-cysteine catabolic process"/>
    <property type="evidence" value="ECO:0007669"/>
    <property type="project" value="TreeGrafter"/>
</dbReference>
<keyword evidence="7" id="KW-0883">Thioether bond</keyword>
<reference evidence="9" key="1">
    <citation type="submission" date="2022-07" db="EMBL/GenBank/DDBJ databases">
        <title>Phylogenomic reconstructions and comparative analyses of Kickxellomycotina fungi.</title>
        <authorList>
            <person name="Reynolds N.K."/>
            <person name="Stajich J.E."/>
            <person name="Barry K."/>
            <person name="Grigoriev I.V."/>
            <person name="Crous P."/>
            <person name="Smith M.E."/>
        </authorList>
    </citation>
    <scope>NUCLEOTIDE SEQUENCE</scope>
    <source>
        <strain evidence="9">BCRC 34381</strain>
    </source>
</reference>
<feature type="non-terminal residue" evidence="9">
    <location>
        <position position="90"/>
    </location>
</feature>
<keyword evidence="6 8" id="KW-0408">Iron</keyword>
<evidence type="ECO:0000256" key="1">
    <source>
        <dbReference type="ARBA" id="ARBA00006622"/>
    </source>
</evidence>
<evidence type="ECO:0000256" key="6">
    <source>
        <dbReference type="ARBA" id="ARBA00023004"/>
    </source>
</evidence>
<keyword evidence="4 8" id="KW-0223">Dioxygenase</keyword>
<dbReference type="CDD" id="cd10548">
    <property type="entry name" value="cupin_CDO"/>
    <property type="match status" value="1"/>
</dbReference>
<dbReference type="PANTHER" id="PTHR12918:SF1">
    <property type="entry name" value="CYSTEINE DIOXYGENASE TYPE 1"/>
    <property type="match status" value="1"/>
</dbReference>
<keyword evidence="3 8" id="KW-0479">Metal-binding</keyword>
<keyword evidence="10" id="KW-1185">Reference proteome</keyword>
<dbReference type="SUPFAM" id="SSF51182">
    <property type="entry name" value="RmlC-like cupins"/>
    <property type="match status" value="1"/>
</dbReference>
<proteinExistence type="inferred from homology"/>
<evidence type="ECO:0000256" key="8">
    <source>
        <dbReference type="RuleBase" id="RU366010"/>
    </source>
</evidence>
<dbReference type="InterPro" id="IPR014710">
    <property type="entry name" value="RmlC-like_jellyroll"/>
</dbReference>
<name>A0A9W7Y002_9FUNG</name>
<evidence type="ECO:0000256" key="2">
    <source>
        <dbReference type="ARBA" id="ARBA00013133"/>
    </source>
</evidence>
<protein>
    <recommendedName>
        <fullName evidence="2 8">Cysteine dioxygenase</fullName>
        <ecNumber evidence="2 8">1.13.11.20</ecNumber>
    </recommendedName>
</protein>
<sequence>HCMMKLLGGQLDEHLYAWPDHGCSEAKGLSLRRTASLKANSVAYMHDKIGLHRIANPSMSEKAVSLHLYSPPYEMCKTFDETTGTAEMSR</sequence>
<comment type="caution">
    <text evidence="9">The sequence shown here is derived from an EMBL/GenBank/DDBJ whole genome shotgun (WGS) entry which is preliminary data.</text>
</comment>
<dbReference type="InterPro" id="IPR010300">
    <property type="entry name" value="CDO_1"/>
</dbReference>
<comment type="catalytic activity">
    <reaction evidence="8">
        <text>L-cysteine + O2 = 3-sulfino-L-alanine + H(+)</text>
        <dbReference type="Rhea" id="RHEA:20441"/>
        <dbReference type="ChEBI" id="CHEBI:15378"/>
        <dbReference type="ChEBI" id="CHEBI:15379"/>
        <dbReference type="ChEBI" id="CHEBI:35235"/>
        <dbReference type="ChEBI" id="CHEBI:61085"/>
        <dbReference type="EC" id="1.13.11.20"/>
    </reaction>
</comment>
<dbReference type="Gene3D" id="2.60.120.10">
    <property type="entry name" value="Jelly Rolls"/>
    <property type="match status" value="1"/>
</dbReference>
<gene>
    <name evidence="9" type="ORF">LPJ61_005999</name>
</gene>
<dbReference type="GO" id="GO:0017172">
    <property type="term" value="F:cysteine dioxygenase activity"/>
    <property type="evidence" value="ECO:0007669"/>
    <property type="project" value="UniProtKB-UniRule"/>
</dbReference>
<dbReference type="InterPro" id="IPR011051">
    <property type="entry name" value="RmlC_Cupin_sf"/>
</dbReference>
<feature type="cross-link" description="3'-(S-cysteinyl)-tyrosine (Cys-Tyr)" evidence="7">
    <location>
        <begin position="2"/>
        <end position="69"/>
    </location>
</feature>
<accession>A0A9W7Y002</accession>
<dbReference type="AlphaFoldDB" id="A0A9W7Y002"/>
<dbReference type="Pfam" id="PF05995">
    <property type="entry name" value="CDO_I"/>
    <property type="match status" value="1"/>
</dbReference>
<evidence type="ECO:0000256" key="3">
    <source>
        <dbReference type="ARBA" id="ARBA00022723"/>
    </source>
</evidence>
<comment type="similarity">
    <text evidence="1 8">Belongs to the cysteine dioxygenase family.</text>
</comment>
<dbReference type="Proteomes" id="UP001143981">
    <property type="component" value="Unassembled WGS sequence"/>
</dbReference>